<evidence type="ECO:0000313" key="2">
    <source>
        <dbReference type="Proteomes" id="UP000789739"/>
    </source>
</evidence>
<accession>A0A9N9DDG2</accession>
<dbReference type="EMBL" id="CAJVPI010002110">
    <property type="protein sequence ID" value="CAG8635900.1"/>
    <property type="molecule type" value="Genomic_DNA"/>
</dbReference>
<dbReference type="Proteomes" id="UP000789739">
    <property type="component" value="Unassembled WGS sequence"/>
</dbReference>
<organism evidence="1 2">
    <name type="scientific">Paraglomus brasilianum</name>
    <dbReference type="NCBI Taxonomy" id="144538"/>
    <lineage>
        <taxon>Eukaryota</taxon>
        <taxon>Fungi</taxon>
        <taxon>Fungi incertae sedis</taxon>
        <taxon>Mucoromycota</taxon>
        <taxon>Glomeromycotina</taxon>
        <taxon>Glomeromycetes</taxon>
        <taxon>Paraglomerales</taxon>
        <taxon>Paraglomeraceae</taxon>
        <taxon>Paraglomus</taxon>
    </lineage>
</organism>
<proteinExistence type="predicted"/>
<dbReference type="AlphaFoldDB" id="A0A9N9DDG2"/>
<protein>
    <submittedName>
        <fullName evidence="1">4473_t:CDS:1</fullName>
    </submittedName>
</protein>
<reference evidence="1" key="1">
    <citation type="submission" date="2021-06" db="EMBL/GenBank/DDBJ databases">
        <authorList>
            <person name="Kallberg Y."/>
            <person name="Tangrot J."/>
            <person name="Rosling A."/>
        </authorList>
    </citation>
    <scope>NUCLEOTIDE SEQUENCE</scope>
    <source>
        <strain evidence="1">BR232B</strain>
    </source>
</reference>
<comment type="caution">
    <text evidence="1">The sequence shown here is derived from an EMBL/GenBank/DDBJ whole genome shotgun (WGS) entry which is preliminary data.</text>
</comment>
<sequence length="45" mass="4944">TSGQLGPCNAAPGIKMVEVPNEDFGCMGEVRLERLWKKCRMGYGN</sequence>
<name>A0A9N9DDG2_9GLOM</name>
<evidence type="ECO:0000313" key="1">
    <source>
        <dbReference type="EMBL" id="CAG8635900.1"/>
    </source>
</evidence>
<keyword evidence="2" id="KW-1185">Reference proteome</keyword>
<feature type="non-terminal residue" evidence="1">
    <location>
        <position position="1"/>
    </location>
</feature>
<gene>
    <name evidence="1" type="ORF">PBRASI_LOCUS9504</name>
</gene>